<evidence type="ECO:0000313" key="2">
    <source>
        <dbReference type="Proteomes" id="UP000195696"/>
    </source>
</evidence>
<name>A0A1D3NKR7_BACMY</name>
<dbReference type="EMBL" id="FMAK01000061">
    <property type="protein sequence ID" value="SCB71323.1"/>
    <property type="molecule type" value="Genomic_DNA"/>
</dbReference>
<accession>A0A1D3NKR7</accession>
<proteinExistence type="predicted"/>
<organism evidence="1 2">
    <name type="scientific">Bacillus mycoides</name>
    <dbReference type="NCBI Taxonomy" id="1405"/>
    <lineage>
        <taxon>Bacteria</taxon>
        <taxon>Bacillati</taxon>
        <taxon>Bacillota</taxon>
        <taxon>Bacilli</taxon>
        <taxon>Bacillales</taxon>
        <taxon>Bacillaceae</taxon>
        <taxon>Bacillus</taxon>
        <taxon>Bacillus cereus group</taxon>
    </lineage>
</organism>
<gene>
    <name evidence="1" type="ORF">BWGO95_05550</name>
</gene>
<reference evidence="1 2" key="1">
    <citation type="submission" date="2016-08" db="EMBL/GenBank/DDBJ databases">
        <authorList>
            <person name="Seilhamer J.J."/>
        </authorList>
    </citation>
    <scope>NUCLEOTIDE SEQUENCE [LARGE SCALE GENOMIC DNA]</scope>
    <source>
        <strain evidence="1 2">SDA_GO95</strain>
    </source>
</reference>
<protein>
    <submittedName>
        <fullName evidence="1">Uncharacterized protein</fullName>
    </submittedName>
</protein>
<evidence type="ECO:0000313" key="1">
    <source>
        <dbReference type="EMBL" id="SCB71323.1"/>
    </source>
</evidence>
<dbReference type="Proteomes" id="UP000195696">
    <property type="component" value="Unassembled WGS sequence"/>
</dbReference>
<sequence length="33" mass="3679">MLALTVILGTNAFIPETNADAATHEQSFTKYYF</sequence>
<dbReference type="AlphaFoldDB" id="A0A1D3NKR7"/>